<dbReference type="EnsemblMetazoa" id="XM_028277702.2">
    <property type="protein sequence ID" value="XP_028133503.2"/>
    <property type="gene ID" value="LOC114328751"/>
</dbReference>
<evidence type="ECO:0008006" key="4">
    <source>
        <dbReference type="Google" id="ProtNLM"/>
    </source>
</evidence>
<feature type="signal peptide" evidence="1">
    <location>
        <begin position="1"/>
        <end position="19"/>
    </location>
</feature>
<protein>
    <recommendedName>
        <fullName evidence="4">TIL domain-containing protein</fullName>
    </recommendedName>
</protein>
<dbReference type="Proteomes" id="UP001652700">
    <property type="component" value="Unplaced"/>
</dbReference>
<dbReference type="GeneID" id="114328751"/>
<keyword evidence="3" id="KW-1185">Reference proteome</keyword>
<evidence type="ECO:0000313" key="2">
    <source>
        <dbReference type="EnsemblMetazoa" id="XP_028133503.2"/>
    </source>
</evidence>
<dbReference type="Gene3D" id="2.10.25.10">
    <property type="entry name" value="Laminin"/>
    <property type="match status" value="1"/>
</dbReference>
<evidence type="ECO:0000313" key="3">
    <source>
        <dbReference type="Proteomes" id="UP001652700"/>
    </source>
</evidence>
<feature type="chain" id="PRO_5045508728" description="TIL domain-containing protein" evidence="1">
    <location>
        <begin position="20"/>
        <end position="100"/>
    </location>
</feature>
<evidence type="ECO:0000256" key="1">
    <source>
        <dbReference type="SAM" id="SignalP"/>
    </source>
</evidence>
<accession>A0ABM5IID5</accession>
<proteinExistence type="predicted"/>
<dbReference type="RefSeq" id="XP_028133503.2">
    <property type="nucleotide sequence ID" value="XM_028277702.2"/>
</dbReference>
<reference evidence="2" key="1">
    <citation type="submission" date="2025-05" db="UniProtKB">
        <authorList>
            <consortium name="EnsemblMetazoa"/>
        </authorList>
    </citation>
    <scope>IDENTIFICATION</scope>
</reference>
<organism evidence="2 3">
    <name type="scientific">Diabrotica virgifera virgifera</name>
    <name type="common">western corn rootworm</name>
    <dbReference type="NCBI Taxonomy" id="50390"/>
    <lineage>
        <taxon>Eukaryota</taxon>
        <taxon>Metazoa</taxon>
        <taxon>Ecdysozoa</taxon>
        <taxon>Arthropoda</taxon>
        <taxon>Hexapoda</taxon>
        <taxon>Insecta</taxon>
        <taxon>Pterygota</taxon>
        <taxon>Neoptera</taxon>
        <taxon>Endopterygota</taxon>
        <taxon>Coleoptera</taxon>
        <taxon>Polyphaga</taxon>
        <taxon>Cucujiformia</taxon>
        <taxon>Chrysomeloidea</taxon>
        <taxon>Chrysomelidae</taxon>
        <taxon>Galerucinae</taxon>
        <taxon>Diabroticina</taxon>
        <taxon>Diabroticites</taxon>
        <taxon>Diabrotica</taxon>
    </lineage>
</organism>
<sequence length="100" mass="11090">MKFVVFCFVLSAIVSLTVTIGRMECPPNSSEACEGCCLERTCQRRVVACRPIRDCIYNPIAVNLCKLVCRCKRGYIKDALSDQCVLPTDCPTIPIITPTD</sequence>
<keyword evidence="1" id="KW-0732">Signal</keyword>
<name>A0ABM5IID5_DIAVI</name>